<dbReference type="EMBL" id="GBRH01239358">
    <property type="protein sequence ID" value="JAD58537.1"/>
    <property type="molecule type" value="Transcribed_RNA"/>
</dbReference>
<accession>A0A0A9BGX6</accession>
<dbReference type="AlphaFoldDB" id="A0A0A9BGX6"/>
<organism evidence="1">
    <name type="scientific">Arundo donax</name>
    <name type="common">Giant reed</name>
    <name type="synonym">Donax arundinaceus</name>
    <dbReference type="NCBI Taxonomy" id="35708"/>
    <lineage>
        <taxon>Eukaryota</taxon>
        <taxon>Viridiplantae</taxon>
        <taxon>Streptophyta</taxon>
        <taxon>Embryophyta</taxon>
        <taxon>Tracheophyta</taxon>
        <taxon>Spermatophyta</taxon>
        <taxon>Magnoliopsida</taxon>
        <taxon>Liliopsida</taxon>
        <taxon>Poales</taxon>
        <taxon>Poaceae</taxon>
        <taxon>PACMAD clade</taxon>
        <taxon>Arundinoideae</taxon>
        <taxon>Arundineae</taxon>
        <taxon>Arundo</taxon>
    </lineage>
</organism>
<reference evidence="1" key="2">
    <citation type="journal article" date="2015" name="Data Brief">
        <title>Shoot transcriptome of the giant reed, Arundo donax.</title>
        <authorList>
            <person name="Barrero R.A."/>
            <person name="Guerrero F.D."/>
            <person name="Moolhuijzen P."/>
            <person name="Goolsby J.A."/>
            <person name="Tidwell J."/>
            <person name="Bellgard S.E."/>
            <person name="Bellgard M.I."/>
        </authorList>
    </citation>
    <scope>NUCLEOTIDE SEQUENCE</scope>
    <source>
        <tissue evidence="1">Shoot tissue taken approximately 20 cm above the soil surface</tissue>
    </source>
</reference>
<protein>
    <submittedName>
        <fullName evidence="1">Uncharacterized protein</fullName>
    </submittedName>
</protein>
<proteinExistence type="predicted"/>
<evidence type="ECO:0000313" key="1">
    <source>
        <dbReference type="EMBL" id="JAD58537.1"/>
    </source>
</evidence>
<name>A0A0A9BGX6_ARUDO</name>
<sequence>MLGEMPNGSLPRRPKDSCCRSSLKVLDSLIVFNSF</sequence>
<reference evidence="1" key="1">
    <citation type="submission" date="2014-09" db="EMBL/GenBank/DDBJ databases">
        <authorList>
            <person name="Magalhaes I.L.F."/>
            <person name="Oliveira U."/>
            <person name="Santos F.R."/>
            <person name="Vidigal T.H.D.A."/>
            <person name="Brescovit A.D."/>
            <person name="Santos A.J."/>
        </authorList>
    </citation>
    <scope>NUCLEOTIDE SEQUENCE</scope>
    <source>
        <tissue evidence="1">Shoot tissue taken approximately 20 cm above the soil surface</tissue>
    </source>
</reference>